<evidence type="ECO:0000313" key="1">
    <source>
        <dbReference type="EMBL" id="ABC64955.1"/>
    </source>
</evidence>
<name>Q2N5T6_ERYLH</name>
<keyword evidence="2" id="KW-1185">Reference proteome</keyword>
<dbReference type="Proteomes" id="UP000008808">
    <property type="component" value="Chromosome"/>
</dbReference>
<accession>Q2N5T6</accession>
<evidence type="ECO:0000313" key="2">
    <source>
        <dbReference type="Proteomes" id="UP000008808"/>
    </source>
</evidence>
<gene>
    <name evidence="1" type="ordered locus">ELI_14315</name>
</gene>
<protein>
    <submittedName>
        <fullName evidence="1">Uncharacterized protein</fullName>
    </submittedName>
</protein>
<dbReference type="HOGENOM" id="CLU_2179833_0_0_5"/>
<dbReference type="AlphaFoldDB" id="Q2N5T6"/>
<sequence length="109" mass="12069">MLRRSDVDPSKSVFDESVRGKTDRFVMKFQKPAQEVQGAVALHATILPVFALAQCIGRKHIGQAFQASSPKLFRPGWLVQPGLFLVRAAPAPERPSPLPHLHHRAQLPS</sequence>
<dbReference type="EMBL" id="CP000157">
    <property type="protein sequence ID" value="ABC64955.1"/>
    <property type="molecule type" value="Genomic_DNA"/>
</dbReference>
<reference evidence="2" key="1">
    <citation type="journal article" date="2009" name="J. Bacteriol.">
        <title>Complete genome sequence of Erythrobacter litoralis HTCC2594.</title>
        <authorList>
            <person name="Oh H.M."/>
            <person name="Giovannoni S.J."/>
            <person name="Ferriera S."/>
            <person name="Johnson J."/>
            <person name="Cho J.C."/>
        </authorList>
    </citation>
    <scope>NUCLEOTIDE SEQUENCE [LARGE SCALE GENOMIC DNA]</scope>
    <source>
        <strain evidence="2">HTCC2594</strain>
    </source>
</reference>
<dbReference type="STRING" id="314225.ELI_14315"/>
<proteinExistence type="predicted"/>
<organism evidence="1 2">
    <name type="scientific">Erythrobacter litoralis (strain HTCC2594)</name>
    <dbReference type="NCBI Taxonomy" id="314225"/>
    <lineage>
        <taxon>Bacteria</taxon>
        <taxon>Pseudomonadati</taxon>
        <taxon>Pseudomonadota</taxon>
        <taxon>Alphaproteobacteria</taxon>
        <taxon>Sphingomonadales</taxon>
        <taxon>Erythrobacteraceae</taxon>
        <taxon>Erythrobacter/Porphyrobacter group</taxon>
        <taxon>Erythrobacter</taxon>
    </lineage>
</organism>
<dbReference type="KEGG" id="eli:ELI_14315"/>